<gene>
    <name evidence="5" type="ORF">PYX00_009039</name>
</gene>
<dbReference type="SUPFAM" id="SSF56317">
    <property type="entry name" value="Carbon-nitrogen hydrolase"/>
    <property type="match status" value="1"/>
</dbReference>
<evidence type="ECO:0000259" key="4">
    <source>
        <dbReference type="PROSITE" id="PS50263"/>
    </source>
</evidence>
<dbReference type="InterPro" id="IPR036526">
    <property type="entry name" value="C-N_Hydrolase_sf"/>
</dbReference>
<evidence type="ECO:0000256" key="3">
    <source>
        <dbReference type="SAM" id="SignalP"/>
    </source>
</evidence>
<feature type="chain" id="PRO_5044476961" description="CN hydrolase domain-containing protein" evidence="3">
    <location>
        <begin position="28"/>
        <end position="487"/>
    </location>
</feature>
<feature type="signal peptide" evidence="3">
    <location>
        <begin position="1"/>
        <end position="27"/>
    </location>
</feature>
<comment type="caution">
    <text evidence="5">The sequence shown here is derived from an EMBL/GenBank/DDBJ whole genome shotgun (WGS) entry which is preliminary data.</text>
</comment>
<reference evidence="5" key="1">
    <citation type="journal article" date="2024" name="Gigascience">
        <title>Chromosome-level genome of the poultry shaft louse Menopon gallinae provides insight into the host-switching and adaptive evolution of parasitic lice.</title>
        <authorList>
            <person name="Xu Y."/>
            <person name="Ma L."/>
            <person name="Liu S."/>
            <person name="Liang Y."/>
            <person name="Liu Q."/>
            <person name="He Z."/>
            <person name="Tian L."/>
            <person name="Duan Y."/>
            <person name="Cai W."/>
            <person name="Li H."/>
            <person name="Song F."/>
        </authorList>
    </citation>
    <scope>NUCLEOTIDE SEQUENCE</scope>
    <source>
        <strain evidence="5">Cailab_2023a</strain>
    </source>
</reference>
<dbReference type="Pfam" id="PF00795">
    <property type="entry name" value="CN_hydrolase"/>
    <property type="match status" value="1"/>
</dbReference>
<dbReference type="Pfam" id="PF19018">
    <property type="entry name" value="Vanin_C"/>
    <property type="match status" value="1"/>
</dbReference>
<dbReference type="EMBL" id="JARGDH010000005">
    <property type="protein sequence ID" value="KAL0266528.1"/>
    <property type="molecule type" value="Genomic_DNA"/>
</dbReference>
<organism evidence="5">
    <name type="scientific">Menopon gallinae</name>
    <name type="common">poultry shaft louse</name>
    <dbReference type="NCBI Taxonomy" id="328185"/>
    <lineage>
        <taxon>Eukaryota</taxon>
        <taxon>Metazoa</taxon>
        <taxon>Ecdysozoa</taxon>
        <taxon>Arthropoda</taxon>
        <taxon>Hexapoda</taxon>
        <taxon>Insecta</taxon>
        <taxon>Pterygota</taxon>
        <taxon>Neoptera</taxon>
        <taxon>Paraneoptera</taxon>
        <taxon>Psocodea</taxon>
        <taxon>Troctomorpha</taxon>
        <taxon>Phthiraptera</taxon>
        <taxon>Amblycera</taxon>
        <taxon>Menoponidae</taxon>
        <taxon>Menopon</taxon>
    </lineage>
</organism>
<evidence type="ECO:0000256" key="2">
    <source>
        <dbReference type="ARBA" id="ARBA00022801"/>
    </source>
</evidence>
<keyword evidence="2" id="KW-0378">Hydrolase</keyword>
<protein>
    <recommendedName>
        <fullName evidence="4">CN hydrolase domain-containing protein</fullName>
    </recommendedName>
</protein>
<proteinExistence type="inferred from homology"/>
<feature type="domain" description="CN hydrolase" evidence="4">
    <location>
        <begin position="32"/>
        <end position="286"/>
    </location>
</feature>
<dbReference type="InterPro" id="IPR040154">
    <property type="entry name" value="Biotinidase/VNN"/>
</dbReference>
<sequence length="487" mass="54844">MFMKMGKFALVVSFTVLLLFSIQTMCGEQNSYKAAVVEYSRQLLTANNIENYRKYIEMAQNEKVDIILFPESTLTTDTNGSLVPNPEDKIVPYLNKTYAEYEPVRAMSESAAKSNIYVVVNLYERVECSNSTTECPPRGYFLYNTNVVFDRNGAVVAKYRKYNIYNNKTDRPKKNLPTFTTDFGVTFGMIICFDILFKVPSIELVREKNVRNFLFSGFWYGELPFLTASQVQAGWSYAMNVTLLASGANKPAIGTTGSGIYLGRGSSYRAMREDGLNAVLFSTVPIEESPTVMSDISDLVDLEISSDTLNLLSDRSIPESTGQDLDMNSGSFDSEICNGGLCCRFGAMYRNSTIPNTHNYKYRAVVFQGMRLFGEDNWHEVAYCGVVLCIGEKCTEKPPDDRYPLIFDEIKIEGQFKGKDTFQMPTTLVYKKDDAHHSLLDTLDNDSFSFNSERVIAADAANVSLELLKRDIGNLMTFGIYGRIFEK</sequence>
<keyword evidence="3" id="KW-0732">Signal</keyword>
<dbReference type="EMBL" id="JARGDH010000005">
    <property type="protein sequence ID" value="KAL0266529.1"/>
    <property type="molecule type" value="Genomic_DNA"/>
</dbReference>
<dbReference type="PANTHER" id="PTHR10609">
    <property type="entry name" value="BIOTINIDASE-RELATED"/>
    <property type="match status" value="1"/>
</dbReference>
<dbReference type="GO" id="GO:0016787">
    <property type="term" value="F:hydrolase activity"/>
    <property type="evidence" value="ECO:0007669"/>
    <property type="project" value="UniProtKB-KW"/>
</dbReference>
<name>A0AAW2H9N0_9NEOP</name>
<comment type="similarity">
    <text evidence="1">Belongs to the carbon-nitrogen hydrolase superfamily. BTD/VNN family.</text>
</comment>
<dbReference type="InterPro" id="IPR043957">
    <property type="entry name" value="Vanin_C"/>
</dbReference>
<evidence type="ECO:0000313" key="5">
    <source>
        <dbReference type="EMBL" id="KAL0266528.1"/>
    </source>
</evidence>
<dbReference type="PANTHER" id="PTHR10609:SF14">
    <property type="entry name" value="BIOTINIDASE"/>
    <property type="match status" value="1"/>
</dbReference>
<dbReference type="Gene3D" id="3.60.110.10">
    <property type="entry name" value="Carbon-nitrogen hydrolase"/>
    <property type="match status" value="1"/>
</dbReference>
<dbReference type="EMBL" id="JARGDH010000005">
    <property type="protein sequence ID" value="KAL0266527.1"/>
    <property type="molecule type" value="Genomic_DNA"/>
</dbReference>
<dbReference type="AlphaFoldDB" id="A0AAW2H9N0"/>
<evidence type="ECO:0000256" key="1">
    <source>
        <dbReference type="ARBA" id="ARBA00008225"/>
    </source>
</evidence>
<accession>A0AAW2H9N0</accession>
<dbReference type="PROSITE" id="PS50263">
    <property type="entry name" value="CN_HYDROLASE"/>
    <property type="match status" value="1"/>
</dbReference>
<dbReference type="InterPro" id="IPR003010">
    <property type="entry name" value="C-N_Hydrolase"/>
</dbReference>